<evidence type="ECO:0000313" key="2">
    <source>
        <dbReference type="Proteomes" id="UP001054252"/>
    </source>
</evidence>
<gene>
    <name evidence="1" type="ORF">SLEP1_g14015</name>
</gene>
<evidence type="ECO:0000313" key="1">
    <source>
        <dbReference type="EMBL" id="GKV01465.1"/>
    </source>
</evidence>
<sequence length="41" mass="4360">MGRYELLVQNFMGSRKDAGGGVRCIVQGITGEADLICCAIN</sequence>
<organism evidence="1 2">
    <name type="scientific">Rubroshorea leprosula</name>
    <dbReference type="NCBI Taxonomy" id="152421"/>
    <lineage>
        <taxon>Eukaryota</taxon>
        <taxon>Viridiplantae</taxon>
        <taxon>Streptophyta</taxon>
        <taxon>Embryophyta</taxon>
        <taxon>Tracheophyta</taxon>
        <taxon>Spermatophyta</taxon>
        <taxon>Magnoliopsida</taxon>
        <taxon>eudicotyledons</taxon>
        <taxon>Gunneridae</taxon>
        <taxon>Pentapetalae</taxon>
        <taxon>rosids</taxon>
        <taxon>malvids</taxon>
        <taxon>Malvales</taxon>
        <taxon>Dipterocarpaceae</taxon>
        <taxon>Rubroshorea</taxon>
    </lineage>
</organism>
<reference evidence="1 2" key="1">
    <citation type="journal article" date="2021" name="Commun. Biol.">
        <title>The genome of Shorea leprosula (Dipterocarpaceae) highlights the ecological relevance of drought in aseasonal tropical rainforests.</title>
        <authorList>
            <person name="Ng K.K.S."/>
            <person name="Kobayashi M.J."/>
            <person name="Fawcett J.A."/>
            <person name="Hatakeyama M."/>
            <person name="Paape T."/>
            <person name="Ng C.H."/>
            <person name="Ang C.C."/>
            <person name="Tnah L.H."/>
            <person name="Lee C.T."/>
            <person name="Nishiyama T."/>
            <person name="Sese J."/>
            <person name="O'Brien M.J."/>
            <person name="Copetti D."/>
            <person name="Mohd Noor M.I."/>
            <person name="Ong R.C."/>
            <person name="Putra M."/>
            <person name="Sireger I.Z."/>
            <person name="Indrioko S."/>
            <person name="Kosugi Y."/>
            <person name="Izuno A."/>
            <person name="Isagi Y."/>
            <person name="Lee S.L."/>
            <person name="Shimizu K.K."/>
        </authorList>
    </citation>
    <scope>NUCLEOTIDE SEQUENCE [LARGE SCALE GENOMIC DNA]</scope>
    <source>
        <strain evidence="1">214</strain>
    </source>
</reference>
<protein>
    <submittedName>
        <fullName evidence="1">Uncharacterized protein</fullName>
    </submittedName>
</protein>
<keyword evidence="2" id="KW-1185">Reference proteome</keyword>
<accession>A0AAV5IM66</accession>
<dbReference type="Proteomes" id="UP001054252">
    <property type="component" value="Unassembled WGS sequence"/>
</dbReference>
<proteinExistence type="predicted"/>
<comment type="caution">
    <text evidence="1">The sequence shown here is derived from an EMBL/GenBank/DDBJ whole genome shotgun (WGS) entry which is preliminary data.</text>
</comment>
<dbReference type="EMBL" id="BPVZ01000017">
    <property type="protein sequence ID" value="GKV01465.1"/>
    <property type="molecule type" value="Genomic_DNA"/>
</dbReference>
<name>A0AAV5IM66_9ROSI</name>
<dbReference type="AlphaFoldDB" id="A0AAV5IM66"/>